<evidence type="ECO:0000313" key="4">
    <source>
        <dbReference type="EMBL" id="TLD70756.1"/>
    </source>
</evidence>
<evidence type="ECO:0000313" key="5">
    <source>
        <dbReference type="Proteomes" id="UP000306196"/>
    </source>
</evidence>
<dbReference type="UniPathway" id="UPA00344"/>
<dbReference type="SUPFAM" id="SSF54285">
    <property type="entry name" value="MoaD/ThiS"/>
    <property type="match status" value="1"/>
</dbReference>
<proteinExistence type="inferred from homology"/>
<dbReference type="Pfam" id="PF02597">
    <property type="entry name" value="ThiS"/>
    <property type="match status" value="1"/>
</dbReference>
<dbReference type="PANTHER" id="PTHR33359:SF1">
    <property type="entry name" value="MOLYBDOPTERIN SYNTHASE SULFUR CARRIER SUBUNIT"/>
    <property type="match status" value="1"/>
</dbReference>
<evidence type="ECO:0000256" key="3">
    <source>
        <dbReference type="ARBA" id="ARBA00024247"/>
    </source>
</evidence>
<keyword evidence="5" id="KW-1185">Reference proteome</keyword>
<dbReference type="CDD" id="cd00754">
    <property type="entry name" value="Ubl_MoaD"/>
    <property type="match status" value="1"/>
</dbReference>
<dbReference type="AlphaFoldDB" id="A0A5R8KEM2"/>
<dbReference type="InterPro" id="IPR044672">
    <property type="entry name" value="MOCS2A"/>
</dbReference>
<accession>A0A5R8KEM2</accession>
<gene>
    <name evidence="4" type="ORF">FEM03_10625</name>
</gene>
<dbReference type="PANTHER" id="PTHR33359">
    <property type="entry name" value="MOLYBDOPTERIN SYNTHASE SULFUR CARRIER SUBUNIT"/>
    <property type="match status" value="1"/>
</dbReference>
<comment type="caution">
    <text evidence="4">The sequence shown here is derived from an EMBL/GenBank/DDBJ whole genome shotgun (WGS) entry which is preliminary data.</text>
</comment>
<organism evidence="4 5">
    <name type="scientific">Phragmitibacter flavus</name>
    <dbReference type="NCBI Taxonomy" id="2576071"/>
    <lineage>
        <taxon>Bacteria</taxon>
        <taxon>Pseudomonadati</taxon>
        <taxon>Verrucomicrobiota</taxon>
        <taxon>Verrucomicrobiia</taxon>
        <taxon>Verrucomicrobiales</taxon>
        <taxon>Verrucomicrobiaceae</taxon>
        <taxon>Phragmitibacter</taxon>
    </lineage>
</organism>
<dbReference type="InterPro" id="IPR012675">
    <property type="entry name" value="Beta-grasp_dom_sf"/>
</dbReference>
<keyword evidence="1" id="KW-0547">Nucleotide-binding</keyword>
<dbReference type="GO" id="GO:1990133">
    <property type="term" value="C:molybdopterin adenylyltransferase complex"/>
    <property type="evidence" value="ECO:0007669"/>
    <property type="project" value="TreeGrafter"/>
</dbReference>
<dbReference type="InterPro" id="IPR016155">
    <property type="entry name" value="Mopterin_synth/thiamin_S_b"/>
</dbReference>
<reference evidence="4 5" key="1">
    <citation type="submission" date="2019-05" db="EMBL/GenBank/DDBJ databases">
        <title>Verrucobacter flavum gen. nov., sp. nov. a new member of the family Verrucomicrobiaceae.</title>
        <authorList>
            <person name="Szuroczki S."/>
            <person name="Abbaszade G."/>
            <person name="Szabo A."/>
            <person name="Felfoldi T."/>
            <person name="Schumann P."/>
            <person name="Boka K."/>
            <person name="Keki Z."/>
            <person name="Toumi M."/>
            <person name="Toth E."/>
        </authorList>
    </citation>
    <scope>NUCLEOTIDE SEQUENCE [LARGE SCALE GENOMIC DNA]</scope>
    <source>
        <strain evidence="4 5">MG-N-17</strain>
    </source>
</reference>
<dbReference type="GO" id="GO:0006777">
    <property type="term" value="P:Mo-molybdopterin cofactor biosynthetic process"/>
    <property type="evidence" value="ECO:0007669"/>
    <property type="project" value="InterPro"/>
</dbReference>
<protein>
    <recommendedName>
        <fullName evidence="3">Molybdopterin synthase sulfur carrier subunit</fullName>
    </recommendedName>
</protein>
<dbReference type="OrthoDB" id="200013at2"/>
<evidence type="ECO:0000256" key="1">
    <source>
        <dbReference type="ARBA" id="ARBA00022741"/>
    </source>
</evidence>
<dbReference type="Gene3D" id="3.10.20.30">
    <property type="match status" value="1"/>
</dbReference>
<evidence type="ECO:0000256" key="2">
    <source>
        <dbReference type="ARBA" id="ARBA00024200"/>
    </source>
</evidence>
<dbReference type="GO" id="GO:0000166">
    <property type="term" value="F:nucleotide binding"/>
    <property type="evidence" value="ECO:0007669"/>
    <property type="project" value="UniProtKB-KW"/>
</dbReference>
<dbReference type="InterPro" id="IPR003749">
    <property type="entry name" value="ThiS/MoaD-like"/>
</dbReference>
<dbReference type="Proteomes" id="UP000306196">
    <property type="component" value="Unassembled WGS sequence"/>
</dbReference>
<dbReference type="EMBL" id="VAUV01000007">
    <property type="protein sequence ID" value="TLD70756.1"/>
    <property type="molecule type" value="Genomic_DNA"/>
</dbReference>
<sequence>MHRHPQPRQPQVKVNVLFFSVLKDLTGTAETPWPIQPGTTLNHLLEELYQHWPALKEWDQSLLLAINQEYSPRETLLPNHAEIAIMPPVQGG</sequence>
<name>A0A5R8KEM2_9BACT</name>
<comment type="similarity">
    <text evidence="2">Belongs to the MoaD family.</text>
</comment>